<reference evidence="2" key="3">
    <citation type="submission" date="2025-08" db="UniProtKB">
        <authorList>
            <consortium name="RefSeq"/>
        </authorList>
    </citation>
    <scope>IDENTIFICATION</scope>
    <source>
        <strain evidence="2">NI907</strain>
    </source>
</reference>
<gene>
    <name evidence="2" type="ORF">PgNI_10147</name>
</gene>
<dbReference type="KEGG" id="pgri:PgNI_10147"/>
<dbReference type="Proteomes" id="UP000515153">
    <property type="component" value="Chromosome VII"/>
</dbReference>
<reference evidence="1 2" key="1">
    <citation type="journal article" date="2019" name="Mol. Biol. Evol.">
        <title>Blast fungal genomes show frequent chromosomal changes, gene gains and losses, and effector gene turnover.</title>
        <authorList>
            <person name="Gomez Luciano L.B."/>
            <person name="Jason Tsai I."/>
            <person name="Chuma I."/>
            <person name="Tosa Y."/>
            <person name="Chen Y.H."/>
            <person name="Li J.Y."/>
            <person name="Li M.Y."/>
            <person name="Jade Lu M.Y."/>
            <person name="Nakayashiki H."/>
            <person name="Li W.H."/>
        </authorList>
    </citation>
    <scope>NUCLEOTIDE SEQUENCE [LARGE SCALE GENOMIC DNA]</scope>
    <source>
        <strain evidence="1 2">NI907</strain>
    </source>
</reference>
<dbReference type="AlphaFoldDB" id="A0A6P8AY99"/>
<organism evidence="1 2">
    <name type="scientific">Pyricularia grisea</name>
    <name type="common">Crabgrass-specific blast fungus</name>
    <name type="synonym">Magnaporthe grisea</name>
    <dbReference type="NCBI Taxonomy" id="148305"/>
    <lineage>
        <taxon>Eukaryota</taxon>
        <taxon>Fungi</taxon>
        <taxon>Dikarya</taxon>
        <taxon>Ascomycota</taxon>
        <taxon>Pezizomycotina</taxon>
        <taxon>Sordariomycetes</taxon>
        <taxon>Sordariomycetidae</taxon>
        <taxon>Magnaporthales</taxon>
        <taxon>Pyriculariaceae</taxon>
        <taxon>Pyricularia</taxon>
    </lineage>
</organism>
<name>A0A6P8AY99_PYRGI</name>
<accession>A0A6P8AY99</accession>
<protein>
    <submittedName>
        <fullName evidence="2">Uncharacterized protein</fullName>
    </submittedName>
</protein>
<reference evidence="2" key="2">
    <citation type="submission" date="2019-10" db="EMBL/GenBank/DDBJ databases">
        <authorList>
            <consortium name="NCBI Genome Project"/>
        </authorList>
    </citation>
    <scope>NUCLEOTIDE SEQUENCE</scope>
    <source>
        <strain evidence="2">NI907</strain>
    </source>
</reference>
<keyword evidence="1" id="KW-1185">Reference proteome</keyword>
<evidence type="ECO:0000313" key="1">
    <source>
        <dbReference type="Proteomes" id="UP000515153"/>
    </source>
</evidence>
<sequence>MTSHGVKTRGHLWKLGCVVDTADFPPNLPWIKNPTELLICMNGKLCYNYDVAYVGKLWSTFTEKDFYNMVLELAAAILARWELMLSNLWNNPWQYSYRAVFFFLPSPPLSFAFTSVMQGQTGLQKHDANGFDYNTFFTSIFEV</sequence>
<dbReference type="RefSeq" id="XP_030979893.1">
    <property type="nucleotide sequence ID" value="XM_031130122.1"/>
</dbReference>
<dbReference type="GeneID" id="41965030"/>
<proteinExistence type="predicted"/>
<evidence type="ECO:0000313" key="2">
    <source>
        <dbReference type="RefSeq" id="XP_030979893.1"/>
    </source>
</evidence>